<dbReference type="EMBL" id="CM003103">
    <property type="protein sequence ID" value="KUI70245.1"/>
    <property type="molecule type" value="Genomic_DNA"/>
</dbReference>
<feature type="compositionally biased region" description="Polar residues" evidence="6">
    <location>
        <begin position="278"/>
        <end position="300"/>
    </location>
</feature>
<keyword evidence="4 7" id="KW-0472">Membrane</keyword>
<comment type="subcellular location">
    <subcellularLocation>
        <location evidence="1">Membrane</location>
        <topology evidence="1">Multi-pass membrane protein</topology>
    </subcellularLocation>
</comment>
<evidence type="ECO:0000313" key="9">
    <source>
        <dbReference type="Proteomes" id="UP000078559"/>
    </source>
</evidence>
<dbReference type="GO" id="GO:0016020">
    <property type="term" value="C:membrane"/>
    <property type="evidence" value="ECO:0007669"/>
    <property type="project" value="UniProtKB-SubCell"/>
</dbReference>
<evidence type="ECO:0000256" key="1">
    <source>
        <dbReference type="ARBA" id="ARBA00004141"/>
    </source>
</evidence>
<evidence type="ECO:0000256" key="3">
    <source>
        <dbReference type="ARBA" id="ARBA00022989"/>
    </source>
</evidence>
<name>A0A194W2I1_CYTMA</name>
<accession>A0A194W2I1</accession>
<dbReference type="Proteomes" id="UP000078559">
    <property type="component" value="Chromosome 6"/>
</dbReference>
<dbReference type="PANTHER" id="PTHR47685:SF1">
    <property type="entry name" value="MAGNESIUM TRANSPORT PROTEIN CORA"/>
    <property type="match status" value="1"/>
</dbReference>
<reference evidence="8" key="1">
    <citation type="submission" date="2014-12" db="EMBL/GenBank/DDBJ databases">
        <title>Genome Sequence of Valsa Canker Pathogens Uncovers a Specific Adaption of Colonization on Woody Bark.</title>
        <authorList>
            <person name="Yin Z."/>
            <person name="Liu H."/>
            <person name="Gao X."/>
            <person name="Li Z."/>
            <person name="Song N."/>
            <person name="Ke X."/>
            <person name="Dai Q."/>
            <person name="Wu Y."/>
            <person name="Sun Y."/>
            <person name="Xu J.-R."/>
            <person name="Kang Z.K."/>
            <person name="Wang L."/>
            <person name="Huang L."/>
        </authorList>
    </citation>
    <scope>NUCLEOTIDE SEQUENCE [LARGE SCALE GENOMIC DNA]</scope>
    <source>
        <strain evidence="8">03-8</strain>
    </source>
</reference>
<sequence length="845" mass="97424">MHLNGPKLMFASNMMDRPTITNGQVPQAIKKPWVEEQDDGCEDSSITTVYYRLKASEASEFLKNLDDEDMKKLKADEQRIENTRARLSSDTAKNKLLSDLKEAFERWREHPEKKRDPNKMFRHSLRDRGKGHTGNHLKDRLCPDHDANQRVNEDDNPSRDLKASIMFFEKSEHGWKGITYDKGPFSEYGVFPGQKLTLHDALHEEPNPFASTSDDKGTPHLKYIHLPANHMGWVEQAMARVYQEENLELKKRTKTNQTLSREYWRGQLHGSGLGSQSACKEQMTTLKSNSGTETSTSPQVRGNERNFAIFLPYLHWETSSRRACMAKTIQEVWREDKASTAAVTVIKDKDSIIEALRTQFRKRLEKERALKKTAITSFEAAKTSKFKTKRRTPLGEYLMALAKLWEAMDTEVENRLLKSGLTTKDDSEPPLHIRRTLDQAYFLNLKDTSERDRDQVVYRATRKPFRPRVVMVDQLWLWILDEPFIIIDQCSRVFFDRTTPLDLRPEVMDIFAETLGVVNDYKTIAYETFWRNIGMLSTPQEKRRSQQPNLKGLDINPEGKLLREAQDIAEELRIMIGIYAQQLSVVKDFHKCLEKLNGYPKVDRETKRLIQHLKALPPHQVDPKKLVISPKELEYLDDMIEDIENRKTEIEDLEQAALRTCQQLQELLALKQQQASIVEAKAALDRANESVEQGKAIMAFTIMTIVFTPLGFFTSFFGMNNSATGADWMSLGHQICCSTVIIVLVLLLAFKKKLRQPIKTLGQQWEKKMYLRMEAKYVEQEMEKTLRDGLRLSAATAASLGHLRPEERIKRSHSETFIARILARITGSEDSSYVEDVESTVYLGK</sequence>
<protein>
    <submittedName>
        <fullName evidence="8">Uncharacterized protein</fullName>
    </submittedName>
</protein>
<keyword evidence="2 7" id="KW-0812">Transmembrane</keyword>
<proteinExistence type="predicted"/>
<evidence type="ECO:0000256" key="2">
    <source>
        <dbReference type="ARBA" id="ARBA00022692"/>
    </source>
</evidence>
<evidence type="ECO:0000256" key="6">
    <source>
        <dbReference type="SAM" id="MobiDB-lite"/>
    </source>
</evidence>
<organism evidence="8 9">
    <name type="scientific">Cytospora mali</name>
    <name type="common">Apple Valsa canker fungus</name>
    <name type="synonym">Valsa mali</name>
    <dbReference type="NCBI Taxonomy" id="578113"/>
    <lineage>
        <taxon>Eukaryota</taxon>
        <taxon>Fungi</taxon>
        <taxon>Dikarya</taxon>
        <taxon>Ascomycota</taxon>
        <taxon>Pezizomycotina</taxon>
        <taxon>Sordariomycetes</taxon>
        <taxon>Sordariomycetidae</taxon>
        <taxon>Diaporthales</taxon>
        <taxon>Cytosporaceae</taxon>
        <taxon>Cytospora</taxon>
    </lineage>
</organism>
<dbReference type="InterPro" id="IPR002523">
    <property type="entry name" value="MgTranspt_CorA/ZnTranspt_ZntB"/>
</dbReference>
<evidence type="ECO:0000256" key="7">
    <source>
        <dbReference type="SAM" id="Phobius"/>
    </source>
</evidence>
<dbReference type="InterPro" id="IPR045863">
    <property type="entry name" value="CorA_TM1_TM2"/>
</dbReference>
<keyword evidence="9" id="KW-1185">Reference proteome</keyword>
<dbReference type="InterPro" id="IPR050829">
    <property type="entry name" value="CorA_MIT"/>
</dbReference>
<dbReference type="OrthoDB" id="341259at2759"/>
<dbReference type="AlphaFoldDB" id="A0A194W2I1"/>
<feature type="region of interest" description="Disordered" evidence="6">
    <location>
        <begin position="126"/>
        <end position="158"/>
    </location>
</feature>
<evidence type="ECO:0000313" key="8">
    <source>
        <dbReference type="EMBL" id="KUI70245.1"/>
    </source>
</evidence>
<keyword evidence="5" id="KW-0175">Coiled coil</keyword>
<dbReference type="PANTHER" id="PTHR47685">
    <property type="entry name" value="MAGNESIUM TRANSPORT PROTEIN CORA"/>
    <property type="match status" value="1"/>
</dbReference>
<feature type="coiled-coil region" evidence="5">
    <location>
        <begin position="633"/>
        <end position="690"/>
    </location>
</feature>
<keyword evidence="3 7" id="KW-1133">Transmembrane helix</keyword>
<feature type="transmembrane region" description="Helical" evidence="7">
    <location>
        <begin position="731"/>
        <end position="750"/>
    </location>
</feature>
<dbReference type="Gene3D" id="1.20.58.340">
    <property type="entry name" value="Magnesium transport protein CorA, transmembrane region"/>
    <property type="match status" value="1"/>
</dbReference>
<dbReference type="GO" id="GO:0046873">
    <property type="term" value="F:metal ion transmembrane transporter activity"/>
    <property type="evidence" value="ECO:0007669"/>
    <property type="project" value="InterPro"/>
</dbReference>
<evidence type="ECO:0000256" key="5">
    <source>
        <dbReference type="SAM" id="Coils"/>
    </source>
</evidence>
<evidence type="ECO:0000256" key="4">
    <source>
        <dbReference type="ARBA" id="ARBA00023136"/>
    </source>
</evidence>
<feature type="region of interest" description="Disordered" evidence="6">
    <location>
        <begin position="269"/>
        <end position="300"/>
    </location>
</feature>
<feature type="transmembrane region" description="Helical" evidence="7">
    <location>
        <begin position="696"/>
        <end position="719"/>
    </location>
</feature>
<gene>
    <name evidence="8" type="ORF">VM1G_06349</name>
</gene>
<dbReference type="SUPFAM" id="SSF144083">
    <property type="entry name" value="Magnesium transport protein CorA, transmembrane region"/>
    <property type="match status" value="1"/>
</dbReference>
<dbReference type="Pfam" id="PF01544">
    <property type="entry name" value="CorA"/>
    <property type="match status" value="1"/>
</dbReference>